<keyword evidence="2" id="KW-1185">Reference proteome</keyword>
<reference evidence="1" key="1">
    <citation type="thesis" date="2020" institute="ProQuest LLC" country="789 East Eisenhower Parkway, Ann Arbor, MI, USA">
        <title>Comparative Genomics and Chromosome Evolution.</title>
        <authorList>
            <person name="Mudd A.B."/>
        </authorList>
    </citation>
    <scope>NUCLEOTIDE SEQUENCE</scope>
    <source>
        <strain evidence="1">237g6f4</strain>
        <tissue evidence="1">Blood</tissue>
    </source>
</reference>
<sequence length="82" mass="9575">MHFLKYMELKPPHRSGGCIDLYLPPITKSMYMRLPHYLFLFSCDFQRDQSPVSIQCYQGHGQNSHAKQPLERCSCRALTVID</sequence>
<evidence type="ECO:0000313" key="2">
    <source>
        <dbReference type="Proteomes" id="UP000824782"/>
    </source>
</evidence>
<organism evidence="1 2">
    <name type="scientific">Engystomops pustulosus</name>
    <name type="common">Tungara frog</name>
    <name type="synonym">Physalaemus pustulosus</name>
    <dbReference type="NCBI Taxonomy" id="76066"/>
    <lineage>
        <taxon>Eukaryota</taxon>
        <taxon>Metazoa</taxon>
        <taxon>Chordata</taxon>
        <taxon>Craniata</taxon>
        <taxon>Vertebrata</taxon>
        <taxon>Euteleostomi</taxon>
        <taxon>Amphibia</taxon>
        <taxon>Batrachia</taxon>
        <taxon>Anura</taxon>
        <taxon>Neobatrachia</taxon>
        <taxon>Hyloidea</taxon>
        <taxon>Leptodactylidae</taxon>
        <taxon>Leiuperinae</taxon>
        <taxon>Engystomops</taxon>
    </lineage>
</organism>
<protein>
    <submittedName>
        <fullName evidence="1">Uncharacterized protein</fullName>
    </submittedName>
</protein>
<gene>
    <name evidence="1" type="ORF">GDO81_027930</name>
</gene>
<proteinExistence type="predicted"/>
<dbReference type="AlphaFoldDB" id="A0AAV6ZN46"/>
<dbReference type="EMBL" id="WNYA01000666">
    <property type="protein sequence ID" value="KAG8547628.1"/>
    <property type="molecule type" value="Genomic_DNA"/>
</dbReference>
<name>A0AAV6ZN46_ENGPU</name>
<comment type="caution">
    <text evidence="1">The sequence shown here is derived from an EMBL/GenBank/DDBJ whole genome shotgun (WGS) entry which is preliminary data.</text>
</comment>
<accession>A0AAV6ZN46</accession>
<dbReference type="Proteomes" id="UP000824782">
    <property type="component" value="Unassembled WGS sequence"/>
</dbReference>
<evidence type="ECO:0000313" key="1">
    <source>
        <dbReference type="EMBL" id="KAG8547628.1"/>
    </source>
</evidence>